<reference evidence="2 3" key="1">
    <citation type="journal article" date="2019" name="Nat. Ecol. Evol.">
        <title>Megaphylogeny resolves global patterns of mushroom evolution.</title>
        <authorList>
            <person name="Varga T."/>
            <person name="Krizsan K."/>
            <person name="Foldi C."/>
            <person name="Dima B."/>
            <person name="Sanchez-Garcia M."/>
            <person name="Sanchez-Ramirez S."/>
            <person name="Szollosi G.J."/>
            <person name="Szarkandi J.G."/>
            <person name="Papp V."/>
            <person name="Albert L."/>
            <person name="Andreopoulos W."/>
            <person name="Angelini C."/>
            <person name="Antonin V."/>
            <person name="Barry K.W."/>
            <person name="Bougher N.L."/>
            <person name="Buchanan P."/>
            <person name="Buyck B."/>
            <person name="Bense V."/>
            <person name="Catcheside P."/>
            <person name="Chovatia M."/>
            <person name="Cooper J."/>
            <person name="Damon W."/>
            <person name="Desjardin D."/>
            <person name="Finy P."/>
            <person name="Geml J."/>
            <person name="Haridas S."/>
            <person name="Hughes K."/>
            <person name="Justo A."/>
            <person name="Karasinski D."/>
            <person name="Kautmanova I."/>
            <person name="Kiss B."/>
            <person name="Kocsube S."/>
            <person name="Kotiranta H."/>
            <person name="LaButti K.M."/>
            <person name="Lechner B.E."/>
            <person name="Liimatainen K."/>
            <person name="Lipzen A."/>
            <person name="Lukacs Z."/>
            <person name="Mihaltcheva S."/>
            <person name="Morgado L.N."/>
            <person name="Niskanen T."/>
            <person name="Noordeloos M.E."/>
            <person name="Ohm R.A."/>
            <person name="Ortiz-Santana B."/>
            <person name="Ovrebo C."/>
            <person name="Racz N."/>
            <person name="Riley R."/>
            <person name="Savchenko A."/>
            <person name="Shiryaev A."/>
            <person name="Soop K."/>
            <person name="Spirin V."/>
            <person name="Szebenyi C."/>
            <person name="Tomsovsky M."/>
            <person name="Tulloss R.E."/>
            <person name="Uehling J."/>
            <person name="Grigoriev I.V."/>
            <person name="Vagvolgyi C."/>
            <person name="Papp T."/>
            <person name="Martin F.M."/>
            <person name="Miettinen O."/>
            <person name="Hibbett D.S."/>
            <person name="Nagy L.G."/>
        </authorList>
    </citation>
    <scope>NUCLEOTIDE SEQUENCE [LARGE SCALE GENOMIC DNA]</scope>
    <source>
        <strain evidence="2 3">HHB13444</strain>
    </source>
</reference>
<accession>A0A5C3PNM9</accession>
<dbReference type="Proteomes" id="UP000308197">
    <property type="component" value="Unassembled WGS sequence"/>
</dbReference>
<dbReference type="AlphaFoldDB" id="A0A5C3PNM9"/>
<feature type="compositionally biased region" description="Basic and acidic residues" evidence="1">
    <location>
        <begin position="1"/>
        <end position="15"/>
    </location>
</feature>
<organism evidence="2 3">
    <name type="scientific">Polyporus arcularius HHB13444</name>
    <dbReference type="NCBI Taxonomy" id="1314778"/>
    <lineage>
        <taxon>Eukaryota</taxon>
        <taxon>Fungi</taxon>
        <taxon>Dikarya</taxon>
        <taxon>Basidiomycota</taxon>
        <taxon>Agaricomycotina</taxon>
        <taxon>Agaricomycetes</taxon>
        <taxon>Polyporales</taxon>
        <taxon>Polyporaceae</taxon>
        <taxon>Polyporus</taxon>
    </lineage>
</organism>
<evidence type="ECO:0000313" key="2">
    <source>
        <dbReference type="EMBL" id="TFK90931.1"/>
    </source>
</evidence>
<proteinExistence type="predicted"/>
<evidence type="ECO:0000256" key="1">
    <source>
        <dbReference type="SAM" id="MobiDB-lite"/>
    </source>
</evidence>
<keyword evidence="3" id="KW-1185">Reference proteome</keyword>
<sequence length="192" mass="21788">MQDVGSLDREGEGDARPVGPPRRSLTLVLVRLHPCIPSHRRNLLDTHCTTETVWEHRRYGPEGFRRLCEDRSLSAPSPCSRCLPIRPQACCLLKRMRSEPCTLLLTQSGADSCWELPPCSQWEYYSCSWQARRPAQSGAESTMTQGDAGRLIQRHSVSAVEAPFFMQYFPALVAMHLRAPYDGKGQRSKHRH</sequence>
<name>A0A5C3PNM9_9APHY</name>
<gene>
    <name evidence="2" type="ORF">K466DRAFT_355843</name>
</gene>
<evidence type="ECO:0000313" key="3">
    <source>
        <dbReference type="Proteomes" id="UP000308197"/>
    </source>
</evidence>
<dbReference type="EMBL" id="ML211032">
    <property type="protein sequence ID" value="TFK90931.1"/>
    <property type="molecule type" value="Genomic_DNA"/>
</dbReference>
<feature type="region of interest" description="Disordered" evidence="1">
    <location>
        <begin position="1"/>
        <end position="20"/>
    </location>
</feature>
<dbReference type="InParanoid" id="A0A5C3PNM9"/>
<protein>
    <submittedName>
        <fullName evidence="2">Uncharacterized protein</fullName>
    </submittedName>
</protein>